<proteinExistence type="predicted"/>
<feature type="transmembrane region" description="Helical" evidence="1">
    <location>
        <begin position="28"/>
        <end position="47"/>
    </location>
</feature>
<organism evidence="2 3">
    <name type="scientific">Trichostrongylus colubriformis</name>
    <name type="common">Black scour worm</name>
    <dbReference type="NCBI Taxonomy" id="6319"/>
    <lineage>
        <taxon>Eukaryota</taxon>
        <taxon>Metazoa</taxon>
        <taxon>Ecdysozoa</taxon>
        <taxon>Nematoda</taxon>
        <taxon>Chromadorea</taxon>
        <taxon>Rhabditida</taxon>
        <taxon>Rhabditina</taxon>
        <taxon>Rhabditomorpha</taxon>
        <taxon>Strongyloidea</taxon>
        <taxon>Trichostrongylidae</taxon>
        <taxon>Trichostrongylus</taxon>
    </lineage>
</organism>
<evidence type="ECO:0000313" key="3">
    <source>
        <dbReference type="Proteomes" id="UP001331761"/>
    </source>
</evidence>
<keyword evidence="1" id="KW-0472">Membrane</keyword>
<reference evidence="2 3" key="1">
    <citation type="submission" date="2019-10" db="EMBL/GenBank/DDBJ databases">
        <title>Assembly and Annotation for the nematode Trichostrongylus colubriformis.</title>
        <authorList>
            <person name="Martin J."/>
        </authorList>
    </citation>
    <scope>NUCLEOTIDE SEQUENCE [LARGE SCALE GENOMIC DNA]</scope>
    <source>
        <strain evidence="2">G859</strain>
        <tissue evidence="2">Whole worm</tissue>
    </source>
</reference>
<dbReference type="EMBL" id="WIXE01013828">
    <property type="protein sequence ID" value="KAK5974768.1"/>
    <property type="molecule type" value="Genomic_DNA"/>
</dbReference>
<dbReference type="AlphaFoldDB" id="A0AAN8G1M1"/>
<dbReference type="Proteomes" id="UP001331761">
    <property type="component" value="Unassembled WGS sequence"/>
</dbReference>
<evidence type="ECO:0000256" key="1">
    <source>
        <dbReference type="SAM" id="Phobius"/>
    </source>
</evidence>
<accession>A0AAN8G1M1</accession>
<gene>
    <name evidence="2" type="ORF">GCK32_013116</name>
</gene>
<keyword evidence="1" id="KW-1133">Transmembrane helix</keyword>
<name>A0AAN8G1M1_TRICO</name>
<evidence type="ECO:0000313" key="2">
    <source>
        <dbReference type="EMBL" id="KAK5974768.1"/>
    </source>
</evidence>
<protein>
    <submittedName>
        <fullName evidence="2">Uncharacterized protein</fullName>
    </submittedName>
</protein>
<comment type="caution">
    <text evidence="2">The sequence shown here is derived from an EMBL/GenBank/DDBJ whole genome shotgun (WGS) entry which is preliminary data.</text>
</comment>
<keyword evidence="3" id="KW-1185">Reference proteome</keyword>
<sequence>MLSNDTGQTGPVDASRFRDSQGLVPLSMLRLMRCLFVVSFVVLILAADIQARTVYEECIRQCANPCGENCDNVQVYHKCLKRICGKLKFLI</sequence>
<keyword evidence="1" id="KW-0812">Transmembrane</keyword>